<dbReference type="Proteomes" id="UP001497482">
    <property type="component" value="Chromosome 12"/>
</dbReference>
<evidence type="ECO:0000256" key="1">
    <source>
        <dbReference type="SAM" id="MobiDB-lite"/>
    </source>
</evidence>
<protein>
    <submittedName>
        <fullName evidence="2">Uncharacterized protein</fullName>
    </submittedName>
</protein>
<organism evidence="2 3">
    <name type="scientific">Knipowitschia caucasica</name>
    <name type="common">Caucasian dwarf goby</name>
    <name type="synonym">Pomatoschistus caucasicus</name>
    <dbReference type="NCBI Taxonomy" id="637954"/>
    <lineage>
        <taxon>Eukaryota</taxon>
        <taxon>Metazoa</taxon>
        <taxon>Chordata</taxon>
        <taxon>Craniata</taxon>
        <taxon>Vertebrata</taxon>
        <taxon>Euteleostomi</taxon>
        <taxon>Actinopterygii</taxon>
        <taxon>Neopterygii</taxon>
        <taxon>Teleostei</taxon>
        <taxon>Neoteleostei</taxon>
        <taxon>Acanthomorphata</taxon>
        <taxon>Gobiaria</taxon>
        <taxon>Gobiiformes</taxon>
        <taxon>Gobioidei</taxon>
        <taxon>Gobiidae</taxon>
        <taxon>Gobiinae</taxon>
        <taxon>Knipowitschia</taxon>
    </lineage>
</organism>
<evidence type="ECO:0000313" key="2">
    <source>
        <dbReference type="EMBL" id="CAL1574723.1"/>
    </source>
</evidence>
<dbReference type="AlphaFoldDB" id="A0AAV2JAV0"/>
<keyword evidence="3" id="KW-1185">Reference proteome</keyword>
<evidence type="ECO:0000313" key="3">
    <source>
        <dbReference type="Proteomes" id="UP001497482"/>
    </source>
</evidence>
<feature type="region of interest" description="Disordered" evidence="1">
    <location>
        <begin position="236"/>
        <end position="257"/>
    </location>
</feature>
<dbReference type="EMBL" id="OZ035834">
    <property type="protein sequence ID" value="CAL1574723.1"/>
    <property type="molecule type" value="Genomic_DNA"/>
</dbReference>
<proteinExistence type="predicted"/>
<accession>A0AAV2JAV0</accession>
<gene>
    <name evidence="2" type="ORF">KC01_LOCUS6419</name>
</gene>
<sequence>MGQKSWQGGVGGLGGGLREGGQLITRHLLCPSVCSPPAPGPAVSMVPLPISLLPSGPWTSGVHGSSAHQSAPLQPRDQRCPWFLAQSAPLQPRDQRCPWFLCPSVCSPPAPGPAVSMVPLPISLLPSGPWTSGVHGSSAHQSAPLRPLDQRCPWFLCPSVCSPPAPGPAVSMVPLPLSLLPSGPGTSGVHGSSAPQSAPLRPLDQRCPWFLCPSVCSPPAPGPAVSMVPLPLSLLPSGPGTSGGHGSSAPESAPLQPRDQQCPWFLCPSVCSPPAPGPAVSMVPLPISLLPSGPWTSGVHGSSAHQSAPLRPLDQRCPWFLCPSVCSPPALGPAVSMVPLPLSLLPSGPWTSGVHGSSAHQSAPLRPLDQRCPWFLCPSVCSPPALGPAVSMVPLPLSLLPSGPWTSGVHGSSAPQSAPLRPLDQRCPWFLCPSVCSPPALGPAVVMVPLPLSLLPSSPGTSSVHGSSAHQSAPLRPRDQQCPWFLCPSVCSPPAPGPAVSMVPLPISLLPSGPWTSGVHGSSAPQSAPLRPWDQRCPWFLCPSVCSPPAPGPAVSMVPLPISLLPSGPWTSGVHGSSAPQSAPLRPWDQRCPWFLCPSVCSPPAPGPAVSMVPLPLSLLPSGPWTSGVHGSSAPQSAPLRPWDQRWSWFLCP</sequence>
<reference evidence="2 3" key="1">
    <citation type="submission" date="2024-04" db="EMBL/GenBank/DDBJ databases">
        <authorList>
            <person name="Waldvogel A.-M."/>
            <person name="Schoenle A."/>
        </authorList>
    </citation>
    <scope>NUCLEOTIDE SEQUENCE [LARGE SCALE GENOMIC DNA]</scope>
</reference>
<name>A0AAV2JAV0_KNICA</name>